<keyword evidence="2" id="KW-0479">Metal-binding</keyword>
<dbReference type="Pfam" id="PF00067">
    <property type="entry name" value="p450"/>
    <property type="match status" value="1"/>
</dbReference>
<dbReference type="EMBL" id="CP001678">
    <property type="protein sequence ID" value="ACT58530.1"/>
    <property type="molecule type" value="Genomic_DNA"/>
</dbReference>
<dbReference type="Proteomes" id="UP000002745">
    <property type="component" value="Chromosome"/>
</dbReference>
<dbReference type="GO" id="GO:0020037">
    <property type="term" value="F:heme binding"/>
    <property type="evidence" value="ECO:0007669"/>
    <property type="project" value="InterPro"/>
</dbReference>
<evidence type="ECO:0000256" key="2">
    <source>
        <dbReference type="RuleBase" id="RU000461"/>
    </source>
</evidence>
<organism evidence="3 4">
    <name type="scientific">Hirschia baltica (strain ATCC 49814 / DSM 5838 / IFAM 1418)</name>
    <dbReference type="NCBI Taxonomy" id="582402"/>
    <lineage>
        <taxon>Bacteria</taxon>
        <taxon>Pseudomonadati</taxon>
        <taxon>Pseudomonadota</taxon>
        <taxon>Alphaproteobacteria</taxon>
        <taxon>Hyphomonadales</taxon>
        <taxon>Hyphomonadaceae</taxon>
        <taxon>Hirschia</taxon>
    </lineage>
</organism>
<keyword evidence="2" id="KW-0349">Heme</keyword>
<keyword evidence="2" id="KW-0503">Monooxygenase</keyword>
<dbReference type="Gene3D" id="1.10.630.10">
    <property type="entry name" value="Cytochrome P450"/>
    <property type="match status" value="1"/>
</dbReference>
<evidence type="ECO:0000313" key="4">
    <source>
        <dbReference type="Proteomes" id="UP000002745"/>
    </source>
</evidence>
<dbReference type="RefSeq" id="WP_015826680.1">
    <property type="nucleotide sequence ID" value="NC_012982.1"/>
</dbReference>
<comment type="similarity">
    <text evidence="1 2">Belongs to the cytochrome P450 family.</text>
</comment>
<dbReference type="SUPFAM" id="SSF48264">
    <property type="entry name" value="Cytochrome P450"/>
    <property type="match status" value="1"/>
</dbReference>
<dbReference type="PANTHER" id="PTHR46696">
    <property type="entry name" value="P450, PUTATIVE (EUROFUNG)-RELATED"/>
    <property type="match status" value="1"/>
</dbReference>
<dbReference type="AlphaFoldDB" id="C6XQ13"/>
<dbReference type="PROSITE" id="PS00086">
    <property type="entry name" value="CYTOCHROME_P450"/>
    <property type="match status" value="1"/>
</dbReference>
<dbReference type="OrthoDB" id="9801155at2"/>
<dbReference type="InterPro" id="IPR002397">
    <property type="entry name" value="Cyt_P450_B"/>
</dbReference>
<gene>
    <name evidence="3" type="ordered locus">Hbal_0836</name>
</gene>
<protein>
    <submittedName>
        <fullName evidence="3">Cytochrome P450</fullName>
    </submittedName>
</protein>
<keyword evidence="4" id="KW-1185">Reference proteome</keyword>
<keyword evidence="2" id="KW-0408">Iron</keyword>
<dbReference type="GO" id="GO:0004497">
    <property type="term" value="F:monooxygenase activity"/>
    <property type="evidence" value="ECO:0007669"/>
    <property type="project" value="UniProtKB-KW"/>
</dbReference>
<evidence type="ECO:0000313" key="3">
    <source>
        <dbReference type="EMBL" id="ACT58530.1"/>
    </source>
</evidence>
<dbReference type="eggNOG" id="COG2124">
    <property type="taxonomic scope" value="Bacteria"/>
</dbReference>
<dbReference type="InterPro" id="IPR036396">
    <property type="entry name" value="Cyt_P450_sf"/>
</dbReference>
<reference evidence="4" key="1">
    <citation type="journal article" date="2011" name="J. Bacteriol.">
        <title>Genome sequences of eight morphologically diverse alphaproteobacteria.</title>
        <authorList>
            <consortium name="US DOE Joint Genome Institute"/>
            <person name="Brown P.J."/>
            <person name="Kysela D.T."/>
            <person name="Buechlein A."/>
            <person name="Hemmerich C."/>
            <person name="Brun Y.V."/>
        </authorList>
    </citation>
    <scope>NUCLEOTIDE SEQUENCE [LARGE SCALE GENOMIC DNA]</scope>
    <source>
        <strain evidence="4">ATCC 49814 / DSM 5838 / IFAM 1418</strain>
    </source>
</reference>
<dbReference type="PRINTS" id="PR00359">
    <property type="entry name" value="BP450"/>
</dbReference>
<evidence type="ECO:0000256" key="1">
    <source>
        <dbReference type="ARBA" id="ARBA00010617"/>
    </source>
</evidence>
<sequence>MPDSSCVIGPDIGASRGGNEILEAVSRGRFNTGGVIAGPDQLDMDKVFLLHPELWRRGEYFPYFKWLRDNSPVHYTAESPEGPFWSITRYEDIVAVDKNHQQFSSDSKYGGITIADLNQGFQLPMFIAMDRPEHTRYRKAVQPVMDAASLKNFEHLIRERTIQTLDSLPIHEPFDFVDKVSVELTTMMLATLFDFPQKDRRKLSRWSDIATNKYNPEICPGGEAQWQKELTECLMYFMTLWQERGQREEPGHDLLSALAHDANTKNMTPQELLGNLILLIVGGNDTTRNSMTGSVYAWNLFPKEFEKVKADRSLVPNLAAETLRWQTSLAYMRRTAVEDVEMHGKLIKKGDKVLMWYVSGNRDERAIERPDEIWIDRPNVRRHLAFGFGIHRCVGNRLAEMQMSILWEEILKRYSYIEVLQEPERLPNSFVKGYKSMNVMLHPA</sequence>
<dbReference type="InterPro" id="IPR001128">
    <property type="entry name" value="Cyt_P450"/>
</dbReference>
<dbReference type="GO" id="GO:0016705">
    <property type="term" value="F:oxidoreductase activity, acting on paired donors, with incorporation or reduction of molecular oxygen"/>
    <property type="evidence" value="ECO:0007669"/>
    <property type="project" value="InterPro"/>
</dbReference>
<dbReference type="CDD" id="cd11033">
    <property type="entry name" value="CYP142-like"/>
    <property type="match status" value="1"/>
</dbReference>
<dbReference type="KEGG" id="hba:Hbal_0836"/>
<dbReference type="InterPro" id="IPR017972">
    <property type="entry name" value="Cyt_P450_CS"/>
</dbReference>
<dbReference type="HOGENOM" id="CLU_033716_0_0_5"/>
<proteinExistence type="inferred from homology"/>
<name>C6XQ13_HIRBI</name>
<dbReference type="STRING" id="582402.Hbal_0836"/>
<dbReference type="PANTHER" id="PTHR46696:SF1">
    <property type="entry name" value="CYTOCHROME P450 YJIB-RELATED"/>
    <property type="match status" value="1"/>
</dbReference>
<keyword evidence="2" id="KW-0560">Oxidoreductase</keyword>
<dbReference type="GO" id="GO:0005506">
    <property type="term" value="F:iron ion binding"/>
    <property type="evidence" value="ECO:0007669"/>
    <property type="project" value="InterPro"/>
</dbReference>
<accession>C6XQ13</accession>